<name>A0A6V8PVG8_9ACTN</name>
<comment type="caution">
    <text evidence="2">The sequence shown here is derived from an EMBL/GenBank/DDBJ whole genome shotgun (WGS) entry which is preliminary data.</text>
</comment>
<evidence type="ECO:0000313" key="2">
    <source>
        <dbReference type="EMBL" id="GFP36622.1"/>
    </source>
</evidence>
<accession>A0A6V8PVG8</accession>
<dbReference type="Proteomes" id="UP000574717">
    <property type="component" value="Unassembled WGS sequence"/>
</dbReference>
<evidence type="ECO:0000313" key="3">
    <source>
        <dbReference type="Proteomes" id="UP000561271"/>
    </source>
</evidence>
<evidence type="ECO:0000313" key="1">
    <source>
        <dbReference type="EMBL" id="GFP18934.1"/>
    </source>
</evidence>
<reference evidence="2 3" key="1">
    <citation type="journal article" date="2020" name="Front. Microbiol.">
        <title>Single-cell genomics of novel Actinobacteria with the Wood-Ljungdahl pathway discovered in a serpentinizing system.</title>
        <authorList>
            <person name="Merino N."/>
            <person name="Kawai M."/>
            <person name="Boyd E.S."/>
            <person name="Colman D.R."/>
            <person name="McGlynn S.E."/>
            <person name="Nealson K.H."/>
            <person name="Kurokawa K."/>
            <person name="Hongoh Y."/>
        </authorList>
    </citation>
    <scope>NUCLEOTIDE SEQUENCE [LARGE SCALE GENOMIC DNA]</scope>
    <source>
        <strain evidence="1">S03</strain>
        <strain evidence="2 3">S44</strain>
    </source>
</reference>
<proteinExistence type="predicted"/>
<sequence length="60" mass="7153">MASLVKKKVGRKYYYYIVESKRIDGKPRIVHQVYLGSVENILKRFEERAQRSGRNCECQM</sequence>
<dbReference type="AlphaFoldDB" id="A0A6V8PVG8"/>
<protein>
    <submittedName>
        <fullName evidence="2">Uncharacterized protein</fullName>
    </submittedName>
</protein>
<gene>
    <name evidence="1" type="ORF">HKBW3S03_00439</name>
    <name evidence="2" type="ORF">HKBW3S44_00303</name>
</gene>
<organism evidence="2 3">
    <name type="scientific">Candidatus Hakubella thermalkaliphila</name>
    <dbReference type="NCBI Taxonomy" id="2754717"/>
    <lineage>
        <taxon>Bacteria</taxon>
        <taxon>Bacillati</taxon>
        <taxon>Actinomycetota</taxon>
        <taxon>Actinomycetota incertae sedis</taxon>
        <taxon>Candidatus Hakubellales</taxon>
        <taxon>Candidatus Hakubellaceae</taxon>
        <taxon>Candidatus Hakubella</taxon>
    </lineage>
</organism>
<dbReference type="EMBL" id="BLRU01000023">
    <property type="protein sequence ID" value="GFP18934.1"/>
    <property type="molecule type" value="Genomic_DNA"/>
</dbReference>
<dbReference type="RefSeq" id="WP_176230948.1">
    <property type="nucleotide sequence ID" value="NZ_BLRU01000023.1"/>
</dbReference>
<dbReference type="Proteomes" id="UP000561271">
    <property type="component" value="Unassembled WGS sequence"/>
</dbReference>
<dbReference type="EMBL" id="BLSC01000012">
    <property type="protein sequence ID" value="GFP36622.1"/>
    <property type="molecule type" value="Genomic_DNA"/>
</dbReference>